<dbReference type="AlphaFoldDB" id="A0A2V1K667"/>
<dbReference type="EMBL" id="QETB01000001">
    <property type="protein sequence ID" value="PWF26936.1"/>
    <property type="molecule type" value="Genomic_DNA"/>
</dbReference>
<gene>
    <name evidence="2" type="ORF">DD236_00525</name>
</gene>
<organism evidence="2 3">
    <name type="scientific">Ancrocorticia populi</name>
    <dbReference type="NCBI Taxonomy" id="2175228"/>
    <lineage>
        <taxon>Bacteria</taxon>
        <taxon>Bacillati</taxon>
        <taxon>Actinomycetota</taxon>
        <taxon>Actinomycetes</taxon>
        <taxon>Actinomycetales</taxon>
        <taxon>Actinomycetaceae</taxon>
        <taxon>Ancrocorticia</taxon>
    </lineage>
</organism>
<feature type="domain" description="DUF4261" evidence="1">
    <location>
        <begin position="198"/>
        <end position="272"/>
    </location>
</feature>
<dbReference type="Proteomes" id="UP000245283">
    <property type="component" value="Unassembled WGS sequence"/>
</dbReference>
<comment type="caution">
    <text evidence="2">The sequence shown here is derived from an EMBL/GenBank/DDBJ whole genome shotgun (WGS) entry which is preliminary data.</text>
</comment>
<name>A0A2V1K667_9ACTO</name>
<reference evidence="3" key="1">
    <citation type="submission" date="2018-05" db="EMBL/GenBank/DDBJ databases">
        <authorList>
            <person name="Li Y."/>
        </authorList>
    </citation>
    <scope>NUCLEOTIDE SEQUENCE [LARGE SCALE GENOMIC DNA]</scope>
    <source>
        <strain evidence="3">sk1b4</strain>
    </source>
</reference>
<sequence>MSEQLPLSALHPMAPEFLSTAVLYTAPIDVDAAVARIGELWSEKIEPEWHEIPEGALGEGSPAGRIMQFMVDEVLVMITPERGQLPVEGGHLPNHNFYVAVSCYAPLKEAPVAEPQSPSDLPEAKRRKRMVSAHIVMTEVMDALVREQAAIGVFRNELGVVQPPDMVTELANSLTEGQAPLPLWVAVRIFHPDLVHGRTLGLPLFGHLDLEVIDSTHSEEDVFAMLANISDYIISSDSFLMPGQTIGYREGEELQISQAVSDADGQPVIRIQF</sequence>
<dbReference type="InterPro" id="IPR025357">
    <property type="entry name" value="DUF4261"/>
</dbReference>
<accession>A0A2V1K667</accession>
<dbReference type="Pfam" id="PF14080">
    <property type="entry name" value="DUF4261"/>
    <property type="match status" value="1"/>
</dbReference>
<dbReference type="OrthoDB" id="3265430at2"/>
<evidence type="ECO:0000313" key="2">
    <source>
        <dbReference type="EMBL" id="PWF26936.1"/>
    </source>
</evidence>
<protein>
    <recommendedName>
        <fullName evidence="1">DUF4261 domain-containing protein</fullName>
    </recommendedName>
</protein>
<proteinExistence type="predicted"/>
<evidence type="ECO:0000313" key="3">
    <source>
        <dbReference type="Proteomes" id="UP000245283"/>
    </source>
</evidence>
<evidence type="ECO:0000259" key="1">
    <source>
        <dbReference type="Pfam" id="PF14080"/>
    </source>
</evidence>
<keyword evidence="3" id="KW-1185">Reference proteome</keyword>
<dbReference type="RefSeq" id="WP_109092437.1">
    <property type="nucleotide sequence ID" value="NZ_JBQDCU010000090.1"/>
</dbReference>